<dbReference type="RefSeq" id="WP_115749782.1">
    <property type="nucleotide sequence ID" value="NZ_PIOD01000011.1"/>
</dbReference>
<evidence type="ECO:0000313" key="7">
    <source>
        <dbReference type="Proteomes" id="UP000256520"/>
    </source>
</evidence>
<dbReference type="AlphaFoldDB" id="A0A3D8PNN2"/>
<dbReference type="InterPro" id="IPR050397">
    <property type="entry name" value="Env_Response_Regulators"/>
</dbReference>
<sequence length="230" mass="26395">MDLLNVESVMAQYKKQVKEKYHIATDILEWRSFSPGECIYEQGFPLTFLSFLVKGKVKVYMTSDEGKELIVTFNKPLELFGDIELVQNVDTLHTVEAVTPVHIGVLSIEVARRWREDAVFNEILLQSISRKFFTKSTTLSFHLLHEADIRLASYLASISHDEYGAFIKPSIPKSELKAIAEFIGITVRHQNRCIQSLERDGILKRIPGFIVIIDSKQLLQHAKQNIYEIQ</sequence>
<evidence type="ECO:0000256" key="3">
    <source>
        <dbReference type="ARBA" id="ARBA00023159"/>
    </source>
</evidence>
<reference evidence="7" key="1">
    <citation type="submission" date="2017-11" db="EMBL/GenBank/DDBJ databases">
        <authorList>
            <person name="Zhu W."/>
        </authorList>
    </citation>
    <scope>NUCLEOTIDE SEQUENCE [LARGE SCALE GENOMIC DNA]</scope>
    <source>
        <strain evidence="7">CAU 1051</strain>
    </source>
</reference>
<accession>A0A3D8PNN2</accession>
<proteinExistence type="predicted"/>
<dbReference type="InterPro" id="IPR000595">
    <property type="entry name" value="cNMP-bd_dom"/>
</dbReference>
<dbReference type="SMART" id="SM00100">
    <property type="entry name" value="cNMP"/>
    <property type="match status" value="1"/>
</dbReference>
<protein>
    <submittedName>
        <fullName evidence="6">Crp/Fnr family transcriptional regulator</fullName>
    </submittedName>
</protein>
<dbReference type="InterPro" id="IPR014710">
    <property type="entry name" value="RmlC-like_jellyroll"/>
</dbReference>
<dbReference type="InterPro" id="IPR018490">
    <property type="entry name" value="cNMP-bd_dom_sf"/>
</dbReference>
<gene>
    <name evidence="6" type="ORF">CWR45_10265</name>
</gene>
<evidence type="ECO:0000256" key="2">
    <source>
        <dbReference type="ARBA" id="ARBA00023125"/>
    </source>
</evidence>
<evidence type="ECO:0000256" key="1">
    <source>
        <dbReference type="ARBA" id="ARBA00023015"/>
    </source>
</evidence>
<dbReference type="Gene3D" id="2.60.120.10">
    <property type="entry name" value="Jelly Rolls"/>
    <property type="match status" value="1"/>
</dbReference>
<keyword evidence="7" id="KW-1185">Reference proteome</keyword>
<keyword evidence="1" id="KW-0805">Transcription regulation</keyword>
<dbReference type="PROSITE" id="PS50042">
    <property type="entry name" value="CNMP_BINDING_3"/>
    <property type="match status" value="1"/>
</dbReference>
<dbReference type="GO" id="GO:0003700">
    <property type="term" value="F:DNA-binding transcription factor activity"/>
    <property type="evidence" value="ECO:0007669"/>
    <property type="project" value="TreeGrafter"/>
</dbReference>
<dbReference type="GO" id="GO:0003677">
    <property type="term" value="F:DNA binding"/>
    <property type="evidence" value="ECO:0007669"/>
    <property type="project" value="UniProtKB-KW"/>
</dbReference>
<comment type="caution">
    <text evidence="6">The sequence shown here is derived from an EMBL/GenBank/DDBJ whole genome shotgun (WGS) entry which is preliminary data.</text>
</comment>
<organism evidence="6 7">
    <name type="scientific">Oceanobacillus chungangensis</name>
    <dbReference type="NCBI Taxonomy" id="1229152"/>
    <lineage>
        <taxon>Bacteria</taxon>
        <taxon>Bacillati</taxon>
        <taxon>Bacillota</taxon>
        <taxon>Bacilli</taxon>
        <taxon>Bacillales</taxon>
        <taxon>Bacillaceae</taxon>
        <taxon>Oceanobacillus</taxon>
    </lineage>
</organism>
<dbReference type="PANTHER" id="PTHR24567:SF26">
    <property type="entry name" value="REGULATORY PROTEIN YEIL"/>
    <property type="match status" value="1"/>
</dbReference>
<dbReference type="OrthoDB" id="581021at2"/>
<dbReference type="InterPro" id="IPR036390">
    <property type="entry name" value="WH_DNA-bd_sf"/>
</dbReference>
<dbReference type="EMBL" id="PIOD01000011">
    <property type="protein sequence ID" value="RDW17713.1"/>
    <property type="molecule type" value="Genomic_DNA"/>
</dbReference>
<dbReference type="SUPFAM" id="SSF51206">
    <property type="entry name" value="cAMP-binding domain-like"/>
    <property type="match status" value="1"/>
</dbReference>
<dbReference type="InterPro" id="IPR012318">
    <property type="entry name" value="HTH_CRP"/>
</dbReference>
<dbReference type="Proteomes" id="UP000256520">
    <property type="component" value="Unassembled WGS sequence"/>
</dbReference>
<keyword evidence="3" id="KW-0010">Activator</keyword>
<dbReference type="PANTHER" id="PTHR24567">
    <property type="entry name" value="CRP FAMILY TRANSCRIPTIONAL REGULATORY PROTEIN"/>
    <property type="match status" value="1"/>
</dbReference>
<evidence type="ECO:0000256" key="4">
    <source>
        <dbReference type="ARBA" id="ARBA00023163"/>
    </source>
</evidence>
<evidence type="ECO:0000313" key="6">
    <source>
        <dbReference type="EMBL" id="RDW17713.1"/>
    </source>
</evidence>
<dbReference type="GO" id="GO:0005829">
    <property type="term" value="C:cytosol"/>
    <property type="evidence" value="ECO:0007669"/>
    <property type="project" value="TreeGrafter"/>
</dbReference>
<keyword evidence="4" id="KW-0804">Transcription</keyword>
<dbReference type="CDD" id="cd00038">
    <property type="entry name" value="CAP_ED"/>
    <property type="match status" value="1"/>
</dbReference>
<dbReference type="SUPFAM" id="SSF46785">
    <property type="entry name" value="Winged helix' DNA-binding domain"/>
    <property type="match status" value="1"/>
</dbReference>
<name>A0A3D8PNN2_9BACI</name>
<dbReference type="Pfam" id="PF00027">
    <property type="entry name" value="cNMP_binding"/>
    <property type="match status" value="1"/>
</dbReference>
<evidence type="ECO:0000259" key="5">
    <source>
        <dbReference type="PROSITE" id="PS50042"/>
    </source>
</evidence>
<keyword evidence="2" id="KW-0238">DNA-binding</keyword>
<dbReference type="Pfam" id="PF13545">
    <property type="entry name" value="HTH_Crp_2"/>
    <property type="match status" value="1"/>
</dbReference>
<feature type="domain" description="Cyclic nucleotide-binding" evidence="5">
    <location>
        <begin position="26"/>
        <end position="113"/>
    </location>
</feature>